<dbReference type="InterPro" id="IPR006260">
    <property type="entry name" value="TonB/TolA_C"/>
</dbReference>
<feature type="transmembrane region" description="Helical" evidence="6">
    <location>
        <begin position="12"/>
        <end position="32"/>
    </location>
</feature>
<feature type="compositionally biased region" description="Gly residues" evidence="5">
    <location>
        <begin position="161"/>
        <end position="186"/>
    </location>
</feature>
<keyword evidence="3 6" id="KW-1133">Transmembrane helix</keyword>
<proteinExistence type="predicted"/>
<feature type="compositionally biased region" description="Gly residues" evidence="5">
    <location>
        <begin position="47"/>
        <end position="59"/>
    </location>
</feature>
<feature type="region of interest" description="Disordered" evidence="5">
    <location>
        <begin position="161"/>
        <end position="190"/>
    </location>
</feature>
<protein>
    <submittedName>
        <fullName evidence="8">TonB family domain protein</fullName>
    </submittedName>
</protein>
<dbReference type="NCBIfam" id="TIGR01352">
    <property type="entry name" value="tonB_Cterm"/>
    <property type="match status" value="1"/>
</dbReference>
<dbReference type="Pfam" id="PF03544">
    <property type="entry name" value="TonB_C"/>
    <property type="match status" value="1"/>
</dbReference>
<dbReference type="AlphaFoldDB" id="E4L7G1"/>
<evidence type="ECO:0000259" key="7">
    <source>
        <dbReference type="PROSITE" id="PS52015"/>
    </source>
</evidence>
<evidence type="ECO:0000256" key="3">
    <source>
        <dbReference type="ARBA" id="ARBA00022989"/>
    </source>
</evidence>
<dbReference type="InterPro" id="IPR037682">
    <property type="entry name" value="TonB_C"/>
</dbReference>
<evidence type="ECO:0000256" key="1">
    <source>
        <dbReference type="ARBA" id="ARBA00004167"/>
    </source>
</evidence>
<keyword evidence="2 6" id="KW-0812">Transmembrane</keyword>
<evidence type="ECO:0000256" key="6">
    <source>
        <dbReference type="SAM" id="Phobius"/>
    </source>
</evidence>
<reference evidence="8 9" key="1">
    <citation type="submission" date="2010-11" db="EMBL/GenBank/DDBJ databases">
        <authorList>
            <person name="Durkin A.S."/>
            <person name="Madupu R."/>
            <person name="Torralba M."/>
            <person name="Gillis M."/>
            <person name="Methe B."/>
            <person name="Sutton G."/>
            <person name="Nelson K.E."/>
        </authorList>
    </citation>
    <scope>NUCLEOTIDE SEQUENCE [LARGE SCALE GENOMIC DNA]</scope>
    <source>
        <strain evidence="8 9">UPII 345-E</strain>
    </source>
</reference>
<feature type="region of interest" description="Disordered" evidence="5">
    <location>
        <begin position="47"/>
        <end position="71"/>
    </location>
</feature>
<feature type="domain" description="TonB C-terminal" evidence="7">
    <location>
        <begin position="195"/>
        <end position="290"/>
    </location>
</feature>
<comment type="subcellular location">
    <subcellularLocation>
        <location evidence="1">Membrane</location>
        <topology evidence="1">Single-pass membrane protein</topology>
    </subcellularLocation>
</comment>
<dbReference type="Gene3D" id="3.30.1150.10">
    <property type="match status" value="1"/>
</dbReference>
<dbReference type="GO" id="GO:0016020">
    <property type="term" value="C:membrane"/>
    <property type="evidence" value="ECO:0007669"/>
    <property type="project" value="UniProtKB-SubCell"/>
</dbReference>
<dbReference type="RefSeq" id="WP_007553888.1">
    <property type="nucleotide sequence ID" value="NZ_AENT01000004.1"/>
</dbReference>
<sequence length="290" mass="29842">MGKDKKKWLSAYGVSLIIHIVFVGIIGAVVYITPTQKKETVVEVTLDGGGGGGGGGGSRGKNLAESSNSDEQQINNIGKSALSEVFDSLNNSTDLSDLSFCESKLIDKETSSLFDKGSITGLVTSKGGGIGTGEGEGKGSGKGNGIGTGNGNGIGSGIGNGVGNGQGNGRGNGIGDGVGDGIGDGTGENDSDLVATKPIVIRSVSPIYPESRINDDSDVQRIVRLDIRINTDGIVSDAWVVESCGDAVLDQNALEAVMQWVFIPGKDKYGNPIECIMHLPLSFTIRDHNQ</sequence>
<evidence type="ECO:0000256" key="5">
    <source>
        <dbReference type="SAM" id="MobiDB-lite"/>
    </source>
</evidence>
<dbReference type="EMBL" id="AENT01000004">
    <property type="protein sequence ID" value="EFR43267.1"/>
    <property type="molecule type" value="Genomic_DNA"/>
</dbReference>
<dbReference type="Proteomes" id="UP000004594">
    <property type="component" value="Unassembled WGS sequence"/>
</dbReference>
<dbReference type="SUPFAM" id="SSF74653">
    <property type="entry name" value="TolA/TonB C-terminal domain"/>
    <property type="match status" value="1"/>
</dbReference>
<comment type="caution">
    <text evidence="8">The sequence shown here is derived from an EMBL/GenBank/DDBJ whole genome shotgun (WGS) entry which is preliminary data.</text>
</comment>
<dbReference type="GO" id="GO:0055085">
    <property type="term" value="P:transmembrane transport"/>
    <property type="evidence" value="ECO:0007669"/>
    <property type="project" value="InterPro"/>
</dbReference>
<evidence type="ECO:0000313" key="8">
    <source>
        <dbReference type="EMBL" id="EFR43267.1"/>
    </source>
</evidence>
<gene>
    <name evidence="8" type="ORF">HMPREF9220_1192</name>
</gene>
<organism evidence="8 9">
    <name type="scientific">Dialister micraerophilus UPII 345-E</name>
    <dbReference type="NCBI Taxonomy" id="910314"/>
    <lineage>
        <taxon>Bacteria</taxon>
        <taxon>Bacillati</taxon>
        <taxon>Bacillota</taxon>
        <taxon>Negativicutes</taxon>
        <taxon>Veillonellales</taxon>
        <taxon>Veillonellaceae</taxon>
        <taxon>Dialister</taxon>
    </lineage>
</organism>
<evidence type="ECO:0000256" key="2">
    <source>
        <dbReference type="ARBA" id="ARBA00022692"/>
    </source>
</evidence>
<evidence type="ECO:0000313" key="9">
    <source>
        <dbReference type="Proteomes" id="UP000004594"/>
    </source>
</evidence>
<dbReference type="eggNOG" id="COG0810">
    <property type="taxonomic scope" value="Bacteria"/>
</dbReference>
<accession>E4L7G1</accession>
<keyword evidence="4 6" id="KW-0472">Membrane</keyword>
<dbReference type="PROSITE" id="PS52015">
    <property type="entry name" value="TONB_CTD"/>
    <property type="match status" value="1"/>
</dbReference>
<name>E4L7G1_9FIRM</name>
<evidence type="ECO:0000256" key="4">
    <source>
        <dbReference type="ARBA" id="ARBA00023136"/>
    </source>
</evidence>